<protein>
    <submittedName>
        <fullName evidence="1">Uncharacterized protein</fullName>
    </submittedName>
</protein>
<accession>A0A8H7RJS1</accession>
<name>A0A8H7RJS1_9FUNG</name>
<reference evidence="1" key="1">
    <citation type="submission" date="2020-12" db="EMBL/GenBank/DDBJ databases">
        <title>Metabolic potential, ecology and presence of endohyphal bacteria is reflected in genomic diversity of Mucoromycotina.</title>
        <authorList>
            <person name="Muszewska A."/>
            <person name="Okrasinska A."/>
            <person name="Steczkiewicz K."/>
            <person name="Drgas O."/>
            <person name="Orlowska M."/>
            <person name="Perlinska-Lenart U."/>
            <person name="Aleksandrzak-Piekarczyk T."/>
            <person name="Szatraj K."/>
            <person name="Zielenkiewicz U."/>
            <person name="Pilsyk S."/>
            <person name="Malc E."/>
            <person name="Mieczkowski P."/>
            <person name="Kruszewska J.S."/>
            <person name="Biernat P."/>
            <person name="Pawlowska J."/>
        </authorList>
    </citation>
    <scope>NUCLEOTIDE SEQUENCE</scope>
    <source>
        <strain evidence="1">WA0000017839</strain>
    </source>
</reference>
<evidence type="ECO:0000313" key="1">
    <source>
        <dbReference type="EMBL" id="KAG2210916.1"/>
    </source>
</evidence>
<organism evidence="1 2">
    <name type="scientific">Mucor saturninus</name>
    <dbReference type="NCBI Taxonomy" id="64648"/>
    <lineage>
        <taxon>Eukaryota</taxon>
        <taxon>Fungi</taxon>
        <taxon>Fungi incertae sedis</taxon>
        <taxon>Mucoromycota</taxon>
        <taxon>Mucoromycotina</taxon>
        <taxon>Mucoromycetes</taxon>
        <taxon>Mucorales</taxon>
        <taxon>Mucorineae</taxon>
        <taxon>Mucoraceae</taxon>
        <taxon>Mucor</taxon>
    </lineage>
</organism>
<dbReference type="AlphaFoldDB" id="A0A8H7RJS1"/>
<sequence length="200" mass="22852">MLGSGDTLKENFTEGVLATKIDVNQKTRVTTQGEDILPAIQDKLASIESKGKDTQGYFFKESLDQLLQQTHGNIPRHEKLYQVYDESYGIYIKDIYPYQIDNDLYLSYTSPQSVFVKIRNLDHAKSKDVLSLEGLCYDPICAVKLSNEELTPGSAVQMEFKYHHYNSSLRVALKKHGDGYDYQDKYKCAVLTKHLTVAYF</sequence>
<evidence type="ECO:0000313" key="2">
    <source>
        <dbReference type="Proteomes" id="UP000603453"/>
    </source>
</evidence>
<gene>
    <name evidence="1" type="ORF">INT47_000070</name>
</gene>
<keyword evidence="2" id="KW-1185">Reference proteome</keyword>
<comment type="caution">
    <text evidence="1">The sequence shown here is derived from an EMBL/GenBank/DDBJ whole genome shotgun (WGS) entry which is preliminary data.</text>
</comment>
<dbReference type="EMBL" id="JAEPRD010000010">
    <property type="protein sequence ID" value="KAG2210916.1"/>
    <property type="molecule type" value="Genomic_DNA"/>
</dbReference>
<proteinExistence type="predicted"/>
<dbReference type="Proteomes" id="UP000603453">
    <property type="component" value="Unassembled WGS sequence"/>
</dbReference>